<reference evidence="1" key="1">
    <citation type="journal article" date="2014" name="Front. Microbiol.">
        <title>High frequency of phylogenetically diverse reductive dehalogenase-homologous genes in deep subseafloor sedimentary metagenomes.</title>
        <authorList>
            <person name="Kawai M."/>
            <person name="Futagami T."/>
            <person name="Toyoda A."/>
            <person name="Takaki Y."/>
            <person name="Nishi S."/>
            <person name="Hori S."/>
            <person name="Arai W."/>
            <person name="Tsubouchi T."/>
            <person name="Morono Y."/>
            <person name="Uchiyama I."/>
            <person name="Ito T."/>
            <person name="Fujiyama A."/>
            <person name="Inagaki F."/>
            <person name="Takami H."/>
        </authorList>
    </citation>
    <scope>NUCLEOTIDE SEQUENCE</scope>
    <source>
        <strain evidence="1">Expedition CK06-06</strain>
    </source>
</reference>
<evidence type="ECO:0000313" key="1">
    <source>
        <dbReference type="EMBL" id="GAG42619.1"/>
    </source>
</evidence>
<dbReference type="EMBL" id="BARS01056377">
    <property type="protein sequence ID" value="GAG42619.1"/>
    <property type="molecule type" value="Genomic_DNA"/>
</dbReference>
<name>X0XHG7_9ZZZZ</name>
<protein>
    <submittedName>
        <fullName evidence="1">Uncharacterized protein</fullName>
    </submittedName>
</protein>
<accession>X0XHG7</accession>
<comment type="caution">
    <text evidence="1">The sequence shown here is derived from an EMBL/GenBank/DDBJ whole genome shotgun (WGS) entry which is preliminary data.</text>
</comment>
<proteinExistence type="predicted"/>
<gene>
    <name evidence="1" type="ORF">S01H1_83047</name>
</gene>
<dbReference type="AlphaFoldDB" id="X0XHG7"/>
<feature type="non-terminal residue" evidence="1">
    <location>
        <position position="1"/>
    </location>
</feature>
<sequence>RGLPAARIGVVDQGSDAVEVQGLFIVPLDELRAAYEGVLPRLFG</sequence>
<organism evidence="1">
    <name type="scientific">marine sediment metagenome</name>
    <dbReference type="NCBI Taxonomy" id="412755"/>
    <lineage>
        <taxon>unclassified sequences</taxon>
        <taxon>metagenomes</taxon>
        <taxon>ecological metagenomes</taxon>
    </lineage>
</organism>